<accession>A0ABN0MZR4</accession>
<reference evidence="2 3" key="1">
    <citation type="submission" date="2013-07" db="EMBL/GenBank/DDBJ databases">
        <title>Isolation of a new Chlamydia species from the feral Sacred Ibis (Threskiornis aethiopicus): Chlamydia ibidis.</title>
        <authorList>
            <person name="Vorimore F."/>
            <person name="Hsia R.-C."/>
            <person name="Huot-Creasy H."/>
            <person name="Bastian S."/>
            <person name="Deruyter L."/>
            <person name="Passet A."/>
            <person name="Sachse K."/>
            <person name="Bavoil P."/>
            <person name="Myers G."/>
            <person name="Laroucau K."/>
        </authorList>
    </citation>
    <scope>NUCLEOTIDE SEQUENCE [LARGE SCALE GENOMIC DNA]</scope>
    <source>
        <strain evidence="2 3">10-1398/6</strain>
    </source>
</reference>
<evidence type="ECO:0000313" key="2">
    <source>
        <dbReference type="EMBL" id="EQM62824.1"/>
    </source>
</evidence>
<organism evidence="2 3">
    <name type="scientific">Chlamydia ibidis 10-1398/6</name>
    <dbReference type="NCBI Taxonomy" id="1046581"/>
    <lineage>
        <taxon>Bacteria</taxon>
        <taxon>Pseudomonadati</taxon>
        <taxon>Chlamydiota</taxon>
        <taxon>Chlamydiia</taxon>
        <taxon>Chlamydiales</taxon>
        <taxon>Chlamydiaceae</taxon>
        <taxon>Chlamydia/Chlamydophila group</taxon>
        <taxon>Chlamydia</taxon>
    </lineage>
</organism>
<evidence type="ECO:0008006" key="4">
    <source>
        <dbReference type="Google" id="ProtNLM"/>
    </source>
</evidence>
<name>A0ABN0MZR4_9CHLA</name>
<dbReference type="RefSeq" id="WP_020370731.1">
    <property type="nucleotide sequence ID" value="NZ_APJW01000001.1"/>
</dbReference>
<sequence length="658" mass="68322">MVTPTNPIDDGGNIAPVDLSTFSMEASGASRSQEADAIAGLSGNAKSNSGHPSVDTLGEVTKLKSARGVLTDLLDKISSFFGGKSNSVQGSTSTGGTTGAGGATTTSAFDEAKKQVDAAKTALQSATTANDYKTAWQSLLDGIVKMSSSATTAEQKAQVQQINTELQSKKPITDNINKLIGLLEQNQQLAESLKTVSSSEQLVGAMGLAQSNQEEAKKILEELKKAGVTSSTLPVLGNIETEMPKSVKTVVDLATALQAAYDAGNQSTAAVEQAQANNSPANIDACNKIIQDAEAALAAAKELAPNSPIVAAAQAQIDKAKADMANIQPSGGGTTNVAGSPGGAATVGTSQNTGATMGEKRVSMLLNDADNQTVSIMLDGLRNMLHLFQEGDSPAASLEKILSDLKGSGGTSTPQGAEALQTIEQELQAAQQGTSGQEALAKALGAIAQAAATAAGAIPTTATKIGGNVKQLYNAGLGSPKSSSYSKALSAGYSAYQSINDAYANSNARVRDVIDNSVSPALSQRVSSRPTESRKDESFDQSVARSIVNSSQTLGDVYNSLSILQIALGIAQKDLSNFNPDAFKNALTEAVTRAPQFGYPHVQLSNDSGRKFMDKLEEQFRENSRVQAETKARIFEKQPEFIQQVLVNISSLFAAYLQ</sequence>
<protein>
    <recommendedName>
        <fullName evidence="4">Effector from type III secretion system family protein</fullName>
    </recommendedName>
</protein>
<gene>
    <name evidence="2" type="ORF">H359_0078</name>
</gene>
<evidence type="ECO:0000313" key="3">
    <source>
        <dbReference type="Proteomes" id="UP000016064"/>
    </source>
</evidence>
<feature type="region of interest" description="Disordered" evidence="1">
    <location>
        <begin position="520"/>
        <end position="540"/>
    </location>
</feature>
<proteinExistence type="predicted"/>
<feature type="compositionally biased region" description="Polar residues" evidence="1">
    <location>
        <begin position="520"/>
        <end position="530"/>
    </location>
</feature>
<comment type="caution">
    <text evidence="2">The sequence shown here is derived from an EMBL/GenBank/DDBJ whole genome shotgun (WGS) entry which is preliminary data.</text>
</comment>
<dbReference type="EMBL" id="APJW01000001">
    <property type="protein sequence ID" value="EQM62824.1"/>
    <property type="molecule type" value="Genomic_DNA"/>
</dbReference>
<keyword evidence="3" id="KW-1185">Reference proteome</keyword>
<evidence type="ECO:0000256" key="1">
    <source>
        <dbReference type="SAM" id="MobiDB-lite"/>
    </source>
</evidence>
<dbReference type="Proteomes" id="UP000016064">
    <property type="component" value="Unassembled WGS sequence"/>
</dbReference>